<gene>
    <name evidence="1" type="ORF">HNQ61_004742</name>
</gene>
<evidence type="ECO:0000313" key="2">
    <source>
        <dbReference type="Proteomes" id="UP000582837"/>
    </source>
</evidence>
<name>A0A841H4C6_9BACT</name>
<sequence length="257" mass="28656">MITIDDRETLCLVGHVARESGLCRTEALRAALRLKVHAARNTAAYLDRREEEWRRARVRGEPAPPALSPAERAERMEYGAPLHRHFPDLVPCRDPVEPCGCVWNLEDEEIQALLAEVACGMSAEPGDALRTVLRDRAVVLRRTADALATIGSTERGVRAHMLGEVVCITVDTAPEPRPFQDPALEEIAREVAREMGADKLPEIRQALLVCPEQARDIADSLLWMERNIWSKLPPGVRGTIISKEEREEILGYGPDGY</sequence>
<dbReference type="Proteomes" id="UP000582837">
    <property type="component" value="Unassembled WGS sequence"/>
</dbReference>
<evidence type="ECO:0000313" key="1">
    <source>
        <dbReference type="EMBL" id="MBB6073075.1"/>
    </source>
</evidence>
<dbReference type="AlphaFoldDB" id="A0A841H4C6"/>
<accession>A0A841H4C6</accession>
<dbReference type="RefSeq" id="WP_170035148.1">
    <property type="nucleotide sequence ID" value="NZ_JABDTL010000001.1"/>
</dbReference>
<organism evidence="1 2">
    <name type="scientific">Longimicrobium terrae</name>
    <dbReference type="NCBI Taxonomy" id="1639882"/>
    <lineage>
        <taxon>Bacteria</taxon>
        <taxon>Pseudomonadati</taxon>
        <taxon>Gemmatimonadota</taxon>
        <taxon>Longimicrobiia</taxon>
        <taxon>Longimicrobiales</taxon>
        <taxon>Longimicrobiaceae</taxon>
        <taxon>Longimicrobium</taxon>
    </lineage>
</organism>
<keyword evidence="2" id="KW-1185">Reference proteome</keyword>
<protein>
    <submittedName>
        <fullName evidence="1">Uncharacterized protein</fullName>
    </submittedName>
</protein>
<reference evidence="1 2" key="1">
    <citation type="submission" date="2020-08" db="EMBL/GenBank/DDBJ databases">
        <title>Genomic Encyclopedia of Type Strains, Phase IV (KMG-IV): sequencing the most valuable type-strain genomes for metagenomic binning, comparative biology and taxonomic classification.</title>
        <authorList>
            <person name="Goeker M."/>
        </authorList>
    </citation>
    <scope>NUCLEOTIDE SEQUENCE [LARGE SCALE GENOMIC DNA]</scope>
    <source>
        <strain evidence="1 2">DSM 29007</strain>
    </source>
</reference>
<comment type="caution">
    <text evidence="1">The sequence shown here is derived from an EMBL/GenBank/DDBJ whole genome shotgun (WGS) entry which is preliminary data.</text>
</comment>
<proteinExistence type="predicted"/>
<dbReference type="EMBL" id="JACHIA010000021">
    <property type="protein sequence ID" value="MBB6073075.1"/>
    <property type="molecule type" value="Genomic_DNA"/>
</dbReference>